<accession>A0A2Z7A7J9</accession>
<evidence type="ECO:0000256" key="1">
    <source>
        <dbReference type="SAM" id="MobiDB-lite"/>
    </source>
</evidence>
<keyword evidence="3" id="KW-1185">Reference proteome</keyword>
<feature type="region of interest" description="Disordered" evidence="1">
    <location>
        <begin position="85"/>
        <end position="116"/>
    </location>
</feature>
<evidence type="ECO:0000313" key="2">
    <source>
        <dbReference type="EMBL" id="KZV17577.1"/>
    </source>
</evidence>
<proteinExistence type="predicted"/>
<reference evidence="2 3" key="1">
    <citation type="journal article" date="2015" name="Proc. Natl. Acad. Sci. U.S.A.">
        <title>The resurrection genome of Boea hygrometrica: A blueprint for survival of dehydration.</title>
        <authorList>
            <person name="Xiao L."/>
            <person name="Yang G."/>
            <person name="Zhang L."/>
            <person name="Yang X."/>
            <person name="Zhao S."/>
            <person name="Ji Z."/>
            <person name="Zhou Q."/>
            <person name="Hu M."/>
            <person name="Wang Y."/>
            <person name="Chen M."/>
            <person name="Xu Y."/>
            <person name="Jin H."/>
            <person name="Xiao X."/>
            <person name="Hu G."/>
            <person name="Bao F."/>
            <person name="Hu Y."/>
            <person name="Wan P."/>
            <person name="Li L."/>
            <person name="Deng X."/>
            <person name="Kuang T."/>
            <person name="Xiang C."/>
            <person name="Zhu J.K."/>
            <person name="Oliver M.J."/>
            <person name="He Y."/>
        </authorList>
    </citation>
    <scope>NUCLEOTIDE SEQUENCE [LARGE SCALE GENOMIC DNA]</scope>
    <source>
        <strain evidence="3">cv. XS01</strain>
    </source>
</reference>
<sequence>DQKLKSLELIVEDLREFNLTIINRQQRKYPDFLRRTERVQAELSSYLATTRQTLLDEVQRAFSEANSNLTSFGTQLAKIISHLTRAGDAKKGESSSDSKEQRQWKRTEMEKRCFQL</sequence>
<dbReference type="AlphaFoldDB" id="A0A2Z7A7J9"/>
<feature type="non-terminal residue" evidence="2">
    <location>
        <position position="1"/>
    </location>
</feature>
<organism evidence="2 3">
    <name type="scientific">Dorcoceras hygrometricum</name>
    <dbReference type="NCBI Taxonomy" id="472368"/>
    <lineage>
        <taxon>Eukaryota</taxon>
        <taxon>Viridiplantae</taxon>
        <taxon>Streptophyta</taxon>
        <taxon>Embryophyta</taxon>
        <taxon>Tracheophyta</taxon>
        <taxon>Spermatophyta</taxon>
        <taxon>Magnoliopsida</taxon>
        <taxon>eudicotyledons</taxon>
        <taxon>Gunneridae</taxon>
        <taxon>Pentapetalae</taxon>
        <taxon>asterids</taxon>
        <taxon>lamiids</taxon>
        <taxon>Lamiales</taxon>
        <taxon>Gesneriaceae</taxon>
        <taxon>Didymocarpoideae</taxon>
        <taxon>Trichosporeae</taxon>
        <taxon>Loxocarpinae</taxon>
        <taxon>Dorcoceras</taxon>
    </lineage>
</organism>
<protein>
    <submittedName>
        <fullName evidence="2">Protein binding protein</fullName>
    </submittedName>
</protein>
<evidence type="ECO:0000313" key="3">
    <source>
        <dbReference type="Proteomes" id="UP000250235"/>
    </source>
</evidence>
<dbReference type="EMBL" id="KV018133">
    <property type="protein sequence ID" value="KZV17577.1"/>
    <property type="molecule type" value="Genomic_DNA"/>
</dbReference>
<name>A0A2Z7A7J9_9LAMI</name>
<gene>
    <name evidence="2" type="ORF">F511_37135</name>
</gene>
<dbReference type="Proteomes" id="UP000250235">
    <property type="component" value="Unassembled WGS sequence"/>
</dbReference>